<keyword evidence="2" id="KW-0813">Transport</keyword>
<feature type="transmembrane region" description="Helical" evidence="6">
    <location>
        <begin position="341"/>
        <end position="363"/>
    </location>
</feature>
<dbReference type="PRINTS" id="PR01036">
    <property type="entry name" value="TCRTETB"/>
</dbReference>
<comment type="caution">
    <text evidence="8">The sequence shown here is derived from an EMBL/GenBank/DDBJ whole genome shotgun (WGS) entry which is preliminary data.</text>
</comment>
<evidence type="ECO:0000256" key="6">
    <source>
        <dbReference type="SAM" id="Phobius"/>
    </source>
</evidence>
<feature type="transmembrane region" description="Helical" evidence="6">
    <location>
        <begin position="168"/>
        <end position="188"/>
    </location>
</feature>
<evidence type="ECO:0000256" key="5">
    <source>
        <dbReference type="ARBA" id="ARBA00023136"/>
    </source>
</evidence>
<dbReference type="Proteomes" id="UP000051647">
    <property type="component" value="Unassembled WGS sequence"/>
</dbReference>
<dbReference type="Gene3D" id="1.20.1250.20">
    <property type="entry name" value="MFS general substrate transporter like domains"/>
    <property type="match status" value="1"/>
</dbReference>
<feature type="transmembrane region" description="Helical" evidence="6">
    <location>
        <begin position="274"/>
        <end position="292"/>
    </location>
</feature>
<evidence type="ECO:0000256" key="4">
    <source>
        <dbReference type="ARBA" id="ARBA00022989"/>
    </source>
</evidence>
<protein>
    <submittedName>
        <fullName evidence="8">Major facilitator superfamily protein</fullName>
    </submittedName>
</protein>
<evidence type="ECO:0000256" key="2">
    <source>
        <dbReference type="ARBA" id="ARBA00022448"/>
    </source>
</evidence>
<feature type="domain" description="Major facilitator superfamily (MFS) profile" evidence="7">
    <location>
        <begin position="1"/>
        <end position="409"/>
    </location>
</feature>
<dbReference type="SUPFAM" id="SSF103473">
    <property type="entry name" value="MFS general substrate transporter"/>
    <property type="match status" value="1"/>
</dbReference>
<feature type="transmembrane region" description="Helical" evidence="6">
    <location>
        <begin position="44"/>
        <end position="61"/>
    </location>
</feature>
<sequence length="410" mass="44328">MLFGYFGDILSKNFVFIVGGFVFILGSLITGAALGFLMIILGRIFQAIGFSMIMANSLGIVSEEFDDNSRGQALATVSMFTTVGQIAGPAIGGMIISVSSWRWIYLINVPLCCIVMIFSLKSLKFPHYTLPKLMKSLKGFNCIGEIIFAAGISILFLSGLYFQHGVHGIWKGLILVILGSAISIAAFFQDQHAKQALIPIRLVRNVKYLMSIFILLLVMLVNAMTNILLPFYLQSFNGMSPFYSGLIMMGQSLAMLATTPIAGYLADHKDRMKLTIVGLLILLLSQIGYALYPAKVNLVLIMVPVLLNGIGIAVFLSPNLAITMGSVDKKVLGVAGSINSFARTLGATVGISMTSALLFSQLLHVAHITPNTGMAFMHAFSNTLWIGVLVNVLAVIVVIARKFITPKTAK</sequence>
<dbReference type="GO" id="GO:0022857">
    <property type="term" value="F:transmembrane transporter activity"/>
    <property type="evidence" value="ECO:0007669"/>
    <property type="project" value="InterPro"/>
</dbReference>
<dbReference type="CDD" id="cd17321">
    <property type="entry name" value="MFS_MMR_MDR_like"/>
    <property type="match status" value="1"/>
</dbReference>
<evidence type="ECO:0000256" key="3">
    <source>
        <dbReference type="ARBA" id="ARBA00022692"/>
    </source>
</evidence>
<feature type="transmembrane region" description="Helical" evidence="6">
    <location>
        <begin position="140"/>
        <end position="162"/>
    </location>
</feature>
<keyword evidence="3 6" id="KW-0812">Transmembrane</keyword>
<dbReference type="STRING" id="1423815.FC27_GL002226"/>
<reference evidence="8 9" key="1">
    <citation type="journal article" date="2015" name="Genome Announc.">
        <title>Expanding the biotechnology potential of lactobacilli through comparative genomics of 213 strains and associated genera.</title>
        <authorList>
            <person name="Sun Z."/>
            <person name="Harris H.M."/>
            <person name="McCann A."/>
            <person name="Guo C."/>
            <person name="Argimon S."/>
            <person name="Zhang W."/>
            <person name="Yang X."/>
            <person name="Jeffery I.B."/>
            <person name="Cooney J.C."/>
            <person name="Kagawa T.F."/>
            <person name="Liu W."/>
            <person name="Song Y."/>
            <person name="Salvetti E."/>
            <person name="Wrobel A."/>
            <person name="Rasinkangas P."/>
            <person name="Parkhill J."/>
            <person name="Rea M.C."/>
            <person name="O'Sullivan O."/>
            <person name="Ritari J."/>
            <person name="Douillard F.P."/>
            <person name="Paul Ross R."/>
            <person name="Yang R."/>
            <person name="Briner A.E."/>
            <person name="Felis G.E."/>
            <person name="de Vos W.M."/>
            <person name="Barrangou R."/>
            <person name="Klaenhammer T.R."/>
            <person name="Caufield P.W."/>
            <person name="Cui Y."/>
            <person name="Zhang H."/>
            <person name="O'Toole P.W."/>
        </authorList>
    </citation>
    <scope>NUCLEOTIDE SEQUENCE [LARGE SCALE GENOMIC DNA]</scope>
    <source>
        <strain evidence="8 9">DSM 14857</strain>
    </source>
</reference>
<dbReference type="InterPro" id="IPR036259">
    <property type="entry name" value="MFS_trans_sf"/>
</dbReference>
<feature type="transmembrane region" description="Helical" evidence="6">
    <location>
        <begin position="208"/>
        <end position="229"/>
    </location>
</feature>
<evidence type="ECO:0000313" key="8">
    <source>
        <dbReference type="EMBL" id="KRL66900.1"/>
    </source>
</evidence>
<dbReference type="Gene3D" id="1.20.1720.10">
    <property type="entry name" value="Multidrug resistance protein D"/>
    <property type="match status" value="1"/>
</dbReference>
<dbReference type="InterPro" id="IPR020846">
    <property type="entry name" value="MFS_dom"/>
</dbReference>
<dbReference type="EMBL" id="AZFA01000009">
    <property type="protein sequence ID" value="KRL66900.1"/>
    <property type="molecule type" value="Genomic_DNA"/>
</dbReference>
<dbReference type="GO" id="GO:0005886">
    <property type="term" value="C:plasma membrane"/>
    <property type="evidence" value="ECO:0007669"/>
    <property type="project" value="UniProtKB-SubCell"/>
</dbReference>
<proteinExistence type="predicted"/>
<dbReference type="InterPro" id="IPR011701">
    <property type="entry name" value="MFS"/>
</dbReference>
<evidence type="ECO:0000259" key="7">
    <source>
        <dbReference type="PROSITE" id="PS50850"/>
    </source>
</evidence>
<dbReference type="PANTHER" id="PTHR23501">
    <property type="entry name" value="MAJOR FACILITATOR SUPERFAMILY"/>
    <property type="match status" value="1"/>
</dbReference>
<dbReference type="eggNOG" id="COG2814">
    <property type="taxonomic scope" value="Bacteria"/>
</dbReference>
<keyword evidence="4 6" id="KW-1133">Transmembrane helix</keyword>
<feature type="transmembrane region" description="Helical" evidence="6">
    <location>
        <begin position="383"/>
        <end position="404"/>
    </location>
</feature>
<dbReference type="PATRIC" id="fig|1423815.3.peg.2284"/>
<feature type="transmembrane region" description="Helical" evidence="6">
    <location>
        <begin position="298"/>
        <end position="320"/>
    </location>
</feature>
<comment type="subcellular location">
    <subcellularLocation>
        <location evidence="1">Cell membrane</location>
        <topology evidence="1">Multi-pass membrane protein</topology>
    </subcellularLocation>
</comment>
<organism evidence="8 9">
    <name type="scientific">Companilactobacillus versmoldensis DSM 14857 = KCTC 3814</name>
    <dbReference type="NCBI Taxonomy" id="1423815"/>
    <lineage>
        <taxon>Bacteria</taxon>
        <taxon>Bacillati</taxon>
        <taxon>Bacillota</taxon>
        <taxon>Bacilli</taxon>
        <taxon>Lactobacillales</taxon>
        <taxon>Lactobacillaceae</taxon>
        <taxon>Companilactobacillus</taxon>
    </lineage>
</organism>
<feature type="transmembrane region" description="Helical" evidence="6">
    <location>
        <begin position="241"/>
        <end position="262"/>
    </location>
</feature>
<accession>A0A0R1SHC9</accession>
<dbReference type="Pfam" id="PF07690">
    <property type="entry name" value="MFS_1"/>
    <property type="match status" value="1"/>
</dbReference>
<keyword evidence="5 6" id="KW-0472">Membrane</keyword>
<dbReference type="AlphaFoldDB" id="A0A0R1SHC9"/>
<feature type="transmembrane region" description="Helical" evidence="6">
    <location>
        <begin position="102"/>
        <end position="120"/>
    </location>
</feature>
<dbReference type="PANTHER" id="PTHR23501:SF5">
    <property type="entry name" value="TRANSPORT PROTEIN"/>
    <property type="match status" value="1"/>
</dbReference>
<feature type="transmembrane region" description="Helical" evidence="6">
    <location>
        <begin position="14"/>
        <end position="38"/>
    </location>
</feature>
<name>A0A0R1SHC9_9LACO</name>
<keyword evidence="9" id="KW-1185">Reference proteome</keyword>
<feature type="transmembrane region" description="Helical" evidence="6">
    <location>
        <begin position="73"/>
        <end position="96"/>
    </location>
</feature>
<gene>
    <name evidence="8" type="ORF">FC27_GL002226</name>
</gene>
<evidence type="ECO:0000256" key="1">
    <source>
        <dbReference type="ARBA" id="ARBA00004651"/>
    </source>
</evidence>
<evidence type="ECO:0000313" key="9">
    <source>
        <dbReference type="Proteomes" id="UP000051647"/>
    </source>
</evidence>
<dbReference type="PROSITE" id="PS50850">
    <property type="entry name" value="MFS"/>
    <property type="match status" value="1"/>
</dbReference>